<sequence>MENINEFVELKSQKLNVTDFIEKNSINEDELVKNAMKQIFDLEKQKREIDVEIRDIKTKLSKDGINITEFNRVLSTLKNELKMSIDSLSANISMYNSIVSDKKLLQNLKDQIND</sequence>
<gene>
    <name evidence="1" type="ORF">PC5_00093</name>
</gene>
<proteinExistence type="predicted"/>
<reference evidence="1 2" key="1">
    <citation type="submission" date="2016-05" db="EMBL/GenBank/DDBJ databases">
        <title>Campylobacter bacteriophages isolated in Slovenia.</title>
        <authorList>
            <person name="Janez N."/>
            <person name="Peterka M."/>
            <person name="Accetto T."/>
        </authorList>
    </citation>
    <scope>NUCLEOTIDE SEQUENCE [LARGE SCALE GENOMIC DNA]</scope>
</reference>
<organism evidence="1 2">
    <name type="scientific">Campylobacter phage PC5</name>
    <dbReference type="NCBI Taxonomy" id="1541690"/>
    <lineage>
        <taxon>Viruses</taxon>
        <taxon>Duplodnaviria</taxon>
        <taxon>Heunggongvirae</taxon>
        <taxon>Uroviricota</taxon>
        <taxon>Caudoviricetes</taxon>
        <taxon>Connertonviridae</taxon>
        <taxon>Fletchervirus</taxon>
        <taxon>Fletchervirus PC5</taxon>
    </lineage>
</organism>
<name>A0A1B0XVQ6_9CAUD</name>
<dbReference type="EMBL" id="KX229736">
    <property type="protein sequence ID" value="ANH51215.1"/>
    <property type="molecule type" value="Genomic_DNA"/>
</dbReference>
<accession>A0A1B0XVQ6</accession>
<evidence type="ECO:0000313" key="2">
    <source>
        <dbReference type="Proteomes" id="UP000221511"/>
    </source>
</evidence>
<keyword evidence="2" id="KW-1185">Reference proteome</keyword>
<dbReference type="Proteomes" id="UP000221511">
    <property type="component" value="Segment"/>
</dbReference>
<protein>
    <submittedName>
        <fullName evidence="1">Uncharacterized protein</fullName>
    </submittedName>
</protein>
<evidence type="ECO:0000313" key="1">
    <source>
        <dbReference type="EMBL" id="ANH51215.1"/>
    </source>
</evidence>